<dbReference type="InterPro" id="IPR016140">
    <property type="entry name" value="Bifunc_inhib/LTP/seed_store"/>
</dbReference>
<dbReference type="InterPro" id="IPR015421">
    <property type="entry name" value="PyrdxlP-dep_Trfase_major"/>
</dbReference>
<proteinExistence type="inferred from homology"/>
<dbReference type="InterPro" id="IPR015424">
    <property type="entry name" value="PyrdxlP-dep_Trfase"/>
</dbReference>
<dbReference type="GO" id="GO:0004838">
    <property type="term" value="F:L-tyrosine-2-oxoglutarate transaminase activity"/>
    <property type="evidence" value="ECO:0007669"/>
    <property type="project" value="TreeGrafter"/>
</dbReference>
<comment type="similarity">
    <text evidence="2">Belongs to the class-I pyridoxal-phosphate-dependent aminotransferase family.</text>
</comment>
<dbReference type="Proteomes" id="UP000428333">
    <property type="component" value="Linkage Group LG06"/>
</dbReference>
<dbReference type="InterPro" id="IPR036312">
    <property type="entry name" value="Bifun_inhib/LTP/seed_sf"/>
</dbReference>
<dbReference type="SUPFAM" id="SSF53383">
    <property type="entry name" value="PLP-dependent transferases"/>
    <property type="match status" value="1"/>
</dbReference>
<protein>
    <submittedName>
        <fullName evidence="6">Uncharacterized protein</fullName>
    </submittedName>
</protein>
<organism evidence="6 7">
    <name type="scientific">Rhododendron williamsianum</name>
    <dbReference type="NCBI Taxonomy" id="262921"/>
    <lineage>
        <taxon>Eukaryota</taxon>
        <taxon>Viridiplantae</taxon>
        <taxon>Streptophyta</taxon>
        <taxon>Embryophyta</taxon>
        <taxon>Tracheophyta</taxon>
        <taxon>Spermatophyta</taxon>
        <taxon>Magnoliopsida</taxon>
        <taxon>eudicotyledons</taxon>
        <taxon>Gunneridae</taxon>
        <taxon>Pentapetalae</taxon>
        <taxon>asterids</taxon>
        <taxon>Ericales</taxon>
        <taxon>Ericaceae</taxon>
        <taxon>Ericoideae</taxon>
        <taxon>Rhodoreae</taxon>
        <taxon>Rhododendron</taxon>
    </lineage>
</organism>
<dbReference type="GO" id="GO:0006572">
    <property type="term" value="P:L-tyrosine catabolic process"/>
    <property type="evidence" value="ECO:0007669"/>
    <property type="project" value="TreeGrafter"/>
</dbReference>
<dbReference type="CDD" id="cd00609">
    <property type="entry name" value="AAT_like"/>
    <property type="match status" value="1"/>
</dbReference>
<keyword evidence="7" id="KW-1185">Reference proteome</keyword>
<dbReference type="AlphaFoldDB" id="A0A6A4LEH9"/>
<comment type="cofactor">
    <cofactor evidence="1">
        <name>pyridoxal 5'-phosphate</name>
        <dbReference type="ChEBI" id="CHEBI:597326"/>
    </cofactor>
</comment>
<feature type="domain" description="Bifunctional inhibitor/plant lipid transfer protein/seed storage helical" evidence="5">
    <location>
        <begin position="474"/>
        <end position="548"/>
    </location>
</feature>
<evidence type="ECO:0000259" key="5">
    <source>
        <dbReference type="Pfam" id="PF00234"/>
    </source>
</evidence>
<dbReference type="PANTHER" id="PTHR45744:SF11">
    <property type="entry name" value="TYROSINE AMINOTRANSFERASE"/>
    <property type="match status" value="1"/>
</dbReference>
<dbReference type="Pfam" id="PF00155">
    <property type="entry name" value="Aminotran_1_2"/>
    <property type="match status" value="1"/>
</dbReference>
<dbReference type="Gene3D" id="3.40.640.10">
    <property type="entry name" value="Type I PLP-dependent aspartate aminotransferase-like (Major domain)"/>
    <property type="match status" value="1"/>
</dbReference>
<dbReference type="Pfam" id="PF00234">
    <property type="entry name" value="Tryp_alpha_amyl"/>
    <property type="match status" value="1"/>
</dbReference>
<name>A0A6A4LEH9_9ERIC</name>
<sequence>MENGTAERWGFRGNEVLSTASAITIRGVLNEVMGNINESDPRPVIPLGHGDPSAFPCFRTTQIADDAVADALRSAKFNGYAPTVGVLPARRAIADYLSKDLPYKLSPGDIYMTIGCTQAIEVILTALTRPKANILLPRPGFPFYEARAAYSRLEVRHFDLLPEKGWEVDLDAVVSLADENTVGMVVINPGNPCGNVFTYQHLKKIAETAKKLGILVIADEVYDHLTFGSNPFVPMGVFGTIVPVVTVGSISKRWIVPGWRLGWLVTNDPNGILEKHGIVDCIKGFLNISSDPATFIQAAVPQILEKTGDVFFSKIVNILREAADVCYDTIKEIPCITCPNKPEGSMFVMAKLNLSLLEDIKDDIDFCVKLAKEESVVVLPGVAVGLKNWLRVTFAIEPSSLEEGLGRIKLLLRISKECNFFSFVLGDPVSVQAEKPPQSMTPILSFLLLLMSGSVLDYINPYRGDPQPWTDPDCADVAWYFLPCMNFLEGFEPDPAPACCGQLGKLNTIAGPKDGPQRICKCVADLVEVVGTILEPHDEALSSMCGVHRGFPLHLGCPSGH</sequence>
<feature type="non-terminal residue" evidence="6">
    <location>
        <position position="1"/>
    </location>
</feature>
<dbReference type="InterPro" id="IPR015422">
    <property type="entry name" value="PyrdxlP-dep_Trfase_small"/>
</dbReference>
<gene>
    <name evidence="6" type="ORF">C3L33_10420</name>
</gene>
<evidence type="ECO:0000256" key="3">
    <source>
        <dbReference type="ARBA" id="ARBA00022898"/>
    </source>
</evidence>
<evidence type="ECO:0000313" key="7">
    <source>
        <dbReference type="Proteomes" id="UP000428333"/>
    </source>
</evidence>
<dbReference type="FunFam" id="3.40.640.10:FF:000048">
    <property type="entry name" value="tyrosine aminotransferase"/>
    <property type="match status" value="1"/>
</dbReference>
<comment type="caution">
    <text evidence="6">The sequence shown here is derived from an EMBL/GenBank/DDBJ whole genome shotgun (WGS) entry which is preliminary data.</text>
</comment>
<evidence type="ECO:0000313" key="6">
    <source>
        <dbReference type="EMBL" id="KAE9457693.1"/>
    </source>
</evidence>
<dbReference type="Gene3D" id="1.10.110.10">
    <property type="entry name" value="Plant lipid-transfer and hydrophobic proteins"/>
    <property type="match status" value="1"/>
</dbReference>
<accession>A0A6A4LEH9</accession>
<dbReference type="OrthoDB" id="7042322at2759"/>
<reference evidence="6 7" key="1">
    <citation type="journal article" date="2019" name="Genome Biol. Evol.">
        <title>The Rhododendron genome and chromosomal organization provide insight into shared whole-genome duplications across the heath family (Ericaceae).</title>
        <authorList>
            <person name="Soza V.L."/>
            <person name="Lindsley D."/>
            <person name="Waalkes A."/>
            <person name="Ramage E."/>
            <person name="Patwardhan R.P."/>
            <person name="Burton J.N."/>
            <person name="Adey A."/>
            <person name="Kumar A."/>
            <person name="Qiu R."/>
            <person name="Shendure J."/>
            <person name="Hall B."/>
        </authorList>
    </citation>
    <scope>NUCLEOTIDE SEQUENCE [LARGE SCALE GENOMIC DNA]</scope>
    <source>
        <strain evidence="6">RSF 1966-606</strain>
    </source>
</reference>
<dbReference type="InterPro" id="IPR005958">
    <property type="entry name" value="TyrNic_aminoTrfase"/>
</dbReference>
<dbReference type="GO" id="GO:0030170">
    <property type="term" value="F:pyridoxal phosphate binding"/>
    <property type="evidence" value="ECO:0007669"/>
    <property type="project" value="InterPro"/>
</dbReference>
<dbReference type="PANTHER" id="PTHR45744">
    <property type="entry name" value="TYROSINE AMINOTRANSFERASE"/>
    <property type="match status" value="1"/>
</dbReference>
<dbReference type="EMBL" id="QEFC01001467">
    <property type="protein sequence ID" value="KAE9457693.1"/>
    <property type="molecule type" value="Genomic_DNA"/>
</dbReference>
<evidence type="ECO:0000256" key="1">
    <source>
        <dbReference type="ARBA" id="ARBA00001933"/>
    </source>
</evidence>
<evidence type="ECO:0000259" key="4">
    <source>
        <dbReference type="Pfam" id="PF00155"/>
    </source>
</evidence>
<evidence type="ECO:0000256" key="2">
    <source>
        <dbReference type="ARBA" id="ARBA00007441"/>
    </source>
</evidence>
<keyword evidence="3" id="KW-0663">Pyridoxal phosphate</keyword>
<dbReference type="NCBIfam" id="TIGR01265">
    <property type="entry name" value="tyr_nico_aTase"/>
    <property type="match status" value="1"/>
</dbReference>
<dbReference type="Gene3D" id="3.90.1150.10">
    <property type="entry name" value="Aspartate Aminotransferase, domain 1"/>
    <property type="match status" value="1"/>
</dbReference>
<dbReference type="InterPro" id="IPR004839">
    <property type="entry name" value="Aminotransferase_I/II_large"/>
</dbReference>
<dbReference type="SUPFAM" id="SSF47699">
    <property type="entry name" value="Bifunctional inhibitor/lipid-transfer protein/seed storage 2S albumin"/>
    <property type="match status" value="1"/>
</dbReference>
<dbReference type="FunFam" id="3.90.1150.10:FF:000040">
    <property type="entry name" value="Tyrosine aminotransferase"/>
    <property type="match status" value="1"/>
</dbReference>
<feature type="domain" description="Aminotransferase class I/classII large" evidence="4">
    <location>
        <begin position="43"/>
        <end position="408"/>
    </location>
</feature>